<dbReference type="SUPFAM" id="SSF53639">
    <property type="entry name" value="AraD/HMP-PK domain-like"/>
    <property type="match status" value="1"/>
</dbReference>
<dbReference type="NCBIfam" id="NF004855">
    <property type="entry name" value="PRK06208.1"/>
    <property type="match status" value="1"/>
</dbReference>
<evidence type="ECO:0000259" key="2">
    <source>
        <dbReference type="SMART" id="SM01007"/>
    </source>
</evidence>
<dbReference type="Pfam" id="PF00596">
    <property type="entry name" value="Aldolase_II"/>
    <property type="match status" value="1"/>
</dbReference>
<dbReference type="InterPro" id="IPR051017">
    <property type="entry name" value="Aldolase-II_Adducin_sf"/>
</dbReference>
<dbReference type="InterPro" id="IPR036409">
    <property type="entry name" value="Aldolase_II/adducin_N_sf"/>
</dbReference>
<evidence type="ECO:0000313" key="3">
    <source>
        <dbReference type="EMBL" id="MET3590825.1"/>
    </source>
</evidence>
<dbReference type="Proteomes" id="UP001549036">
    <property type="component" value="Unassembled WGS sequence"/>
</dbReference>
<comment type="similarity">
    <text evidence="1">Belongs to the aldolase class II family.</text>
</comment>
<evidence type="ECO:0000313" key="4">
    <source>
        <dbReference type="Proteomes" id="UP001549036"/>
    </source>
</evidence>
<evidence type="ECO:0000256" key="1">
    <source>
        <dbReference type="ARBA" id="ARBA00037961"/>
    </source>
</evidence>
<dbReference type="Gene3D" id="3.40.225.10">
    <property type="entry name" value="Class II aldolase/adducin N-terminal domain"/>
    <property type="match status" value="1"/>
</dbReference>
<reference evidence="3 4" key="1">
    <citation type="submission" date="2024-06" db="EMBL/GenBank/DDBJ databases">
        <title>Genomic Encyclopedia of Type Strains, Phase IV (KMG-IV): sequencing the most valuable type-strain genomes for metagenomic binning, comparative biology and taxonomic classification.</title>
        <authorList>
            <person name="Goeker M."/>
        </authorList>
    </citation>
    <scope>NUCLEOTIDE SEQUENCE [LARGE SCALE GENOMIC DNA]</scope>
    <source>
        <strain evidence="3 4">DSM 29846</strain>
    </source>
</reference>
<dbReference type="PANTHER" id="PTHR10672:SF3">
    <property type="entry name" value="PROTEIN HU-LI TAI SHAO"/>
    <property type="match status" value="1"/>
</dbReference>
<dbReference type="EMBL" id="JBEPLM010000001">
    <property type="protein sequence ID" value="MET3590825.1"/>
    <property type="molecule type" value="Genomic_DNA"/>
</dbReference>
<feature type="domain" description="Class II aldolase/adducin N-terminal" evidence="2">
    <location>
        <begin position="44"/>
        <end position="224"/>
    </location>
</feature>
<organism evidence="3 4">
    <name type="scientific">Mesorhizobium shonense</name>
    <dbReference type="NCBI Taxonomy" id="1209948"/>
    <lineage>
        <taxon>Bacteria</taxon>
        <taxon>Pseudomonadati</taxon>
        <taxon>Pseudomonadota</taxon>
        <taxon>Alphaproteobacteria</taxon>
        <taxon>Hyphomicrobiales</taxon>
        <taxon>Phyllobacteriaceae</taxon>
        <taxon>Mesorhizobium</taxon>
    </lineage>
</organism>
<dbReference type="RefSeq" id="WP_126100981.1">
    <property type="nucleotide sequence ID" value="NZ_JBEPLM010000001.1"/>
</dbReference>
<dbReference type="InterPro" id="IPR001303">
    <property type="entry name" value="Aldolase_II/adducin_N"/>
</dbReference>
<dbReference type="PANTHER" id="PTHR10672">
    <property type="entry name" value="ADDUCIN"/>
    <property type="match status" value="1"/>
</dbReference>
<proteinExistence type="inferred from homology"/>
<gene>
    <name evidence="3" type="ORF">ABID26_000204</name>
</gene>
<dbReference type="SMART" id="SM01007">
    <property type="entry name" value="Aldolase_II"/>
    <property type="match status" value="1"/>
</dbReference>
<keyword evidence="4" id="KW-1185">Reference proteome</keyword>
<protein>
    <submittedName>
        <fullName evidence="3">Ribulose-5-phosphate 4-epimerase/fuculose-1-phosphate aldolase</fullName>
    </submittedName>
</protein>
<sequence length="273" mass="30232">MDVVTSDTETILAASKQAAYEPFFKRLGPPRFEDLEQERQYRKERLAVGFRIFAALGFSEGVAGHITARDPEFTDTFWVNPFGMHFAHITVSDLIRVDSAGSVVEGTMPVNVAAFAIHHQIHTARPEVVAAAHAHSIYGKAWSAVGRLLDPITQDACAFYEDHVFFDDTRVLITEASEAARIAECLGDHKGAILRNHGLLTVGQTVDEAVWWFISMERCCQGQFLAESVGTPLQVDPENARAARAVNGTPRAGWFQCQPLGDRILRQQPDLLE</sequence>
<accession>A0ABV2HJU1</accession>
<comment type="caution">
    <text evidence="3">The sequence shown here is derived from an EMBL/GenBank/DDBJ whole genome shotgun (WGS) entry which is preliminary data.</text>
</comment>
<name>A0ABV2HJU1_9HYPH</name>